<feature type="domain" description="SNRNP25 ubiquitin-like" evidence="1">
    <location>
        <begin position="66"/>
        <end position="153"/>
    </location>
</feature>
<proteinExistence type="predicted"/>
<evidence type="ECO:0000313" key="3">
    <source>
        <dbReference type="Proteomes" id="UP001479436"/>
    </source>
</evidence>
<dbReference type="Proteomes" id="UP001479436">
    <property type="component" value="Unassembled WGS sequence"/>
</dbReference>
<evidence type="ECO:0000313" key="2">
    <source>
        <dbReference type="EMBL" id="KAK9708504.1"/>
    </source>
</evidence>
<dbReference type="InterPro" id="IPR040610">
    <property type="entry name" value="SNRNP25_ubiquitin"/>
</dbReference>
<dbReference type="InterPro" id="IPR029071">
    <property type="entry name" value="Ubiquitin-like_domsf"/>
</dbReference>
<name>A0ABR2VXA1_9FUNG</name>
<dbReference type="EMBL" id="JASJQH010007477">
    <property type="protein sequence ID" value="KAK9708504.1"/>
    <property type="molecule type" value="Genomic_DNA"/>
</dbReference>
<reference evidence="2 3" key="1">
    <citation type="submission" date="2023-04" db="EMBL/GenBank/DDBJ databases">
        <title>Genome of Basidiobolus ranarum AG-B5.</title>
        <authorList>
            <person name="Stajich J.E."/>
            <person name="Carter-House D."/>
            <person name="Gryganskyi A."/>
        </authorList>
    </citation>
    <scope>NUCLEOTIDE SEQUENCE [LARGE SCALE GENOMIC DNA]</scope>
    <source>
        <strain evidence="2 3">AG-B5</strain>
    </source>
</reference>
<protein>
    <recommendedName>
        <fullName evidence="1">SNRNP25 ubiquitin-like domain-containing protein</fullName>
    </recommendedName>
</protein>
<dbReference type="PANTHER" id="PTHR14942:SF0">
    <property type="entry name" value="U11_U12 SMALL NUCLEAR RIBONUCLEOPROTEIN 25 KDA PROTEIN"/>
    <property type="match status" value="1"/>
</dbReference>
<dbReference type="PANTHER" id="PTHR14942">
    <property type="entry name" value="U11/U12 SMALL NUCLEAR RIBONUCLEOPROTEIN 25 KDA PROTEIN"/>
    <property type="match status" value="1"/>
</dbReference>
<evidence type="ECO:0000259" key="1">
    <source>
        <dbReference type="Pfam" id="PF18036"/>
    </source>
</evidence>
<dbReference type="SUPFAM" id="SSF54236">
    <property type="entry name" value="Ubiquitin-like"/>
    <property type="match status" value="1"/>
</dbReference>
<dbReference type="CDD" id="cd17058">
    <property type="entry name" value="Ubl_SNRNP25"/>
    <property type="match status" value="1"/>
</dbReference>
<sequence>MSENISNLPSEEASHVVTNMLSPEISNTEKMLNELLKDPLLSDMTHDITFEEVQNLVAYEMGNAYHIIIDRGALPSVDLYVKHNARVRDIKSLFKIKLERDSKAKPYSRKIKWKYIWRSYCFMFDGQKLLKENQKIGTLGLRNGSILKFTRYVKPKKTHMF</sequence>
<dbReference type="Gene3D" id="3.10.20.90">
    <property type="entry name" value="Phosphatidylinositol 3-kinase Catalytic Subunit, Chain A, domain 1"/>
    <property type="match status" value="1"/>
</dbReference>
<keyword evidence="3" id="KW-1185">Reference proteome</keyword>
<organism evidence="2 3">
    <name type="scientific">Basidiobolus ranarum</name>
    <dbReference type="NCBI Taxonomy" id="34480"/>
    <lineage>
        <taxon>Eukaryota</taxon>
        <taxon>Fungi</taxon>
        <taxon>Fungi incertae sedis</taxon>
        <taxon>Zoopagomycota</taxon>
        <taxon>Entomophthoromycotina</taxon>
        <taxon>Basidiobolomycetes</taxon>
        <taxon>Basidiobolales</taxon>
        <taxon>Basidiobolaceae</taxon>
        <taxon>Basidiobolus</taxon>
    </lineage>
</organism>
<comment type="caution">
    <text evidence="2">The sequence shown here is derived from an EMBL/GenBank/DDBJ whole genome shotgun (WGS) entry which is preliminary data.</text>
</comment>
<accession>A0ABR2VXA1</accession>
<dbReference type="InterPro" id="IPR039690">
    <property type="entry name" value="SNRNP25"/>
</dbReference>
<gene>
    <name evidence="2" type="ORF">K7432_009586</name>
</gene>
<dbReference type="Pfam" id="PF18036">
    <property type="entry name" value="Ubiquitin_4"/>
    <property type="match status" value="1"/>
</dbReference>